<evidence type="ECO:0000313" key="3">
    <source>
        <dbReference type="Proteomes" id="UP000034793"/>
    </source>
</evidence>
<dbReference type="Proteomes" id="UP000034793">
    <property type="component" value="Unassembled WGS sequence"/>
</dbReference>
<name>A0A0G0PLI3_9BACT</name>
<dbReference type="EMBL" id="LBXL01000042">
    <property type="protein sequence ID" value="KKR28773.1"/>
    <property type="molecule type" value="Genomic_DNA"/>
</dbReference>
<dbReference type="InterPro" id="IPR005754">
    <property type="entry name" value="Sortase"/>
</dbReference>
<gene>
    <name evidence="2" type="ORF">UT61_C0042G0008</name>
</gene>
<dbReference type="NCBIfam" id="TIGR01076">
    <property type="entry name" value="sortase_fam"/>
    <property type="match status" value="1"/>
</dbReference>
<dbReference type="CDD" id="cd00004">
    <property type="entry name" value="Sortase"/>
    <property type="match status" value="1"/>
</dbReference>
<reference evidence="2 3" key="1">
    <citation type="journal article" date="2015" name="Nature">
        <title>rRNA introns, odd ribosomes, and small enigmatic genomes across a large radiation of phyla.</title>
        <authorList>
            <person name="Brown C.T."/>
            <person name="Hug L.A."/>
            <person name="Thomas B.C."/>
            <person name="Sharon I."/>
            <person name="Castelle C.J."/>
            <person name="Singh A."/>
            <person name="Wilkins M.J."/>
            <person name="Williams K.H."/>
            <person name="Banfield J.F."/>
        </authorList>
    </citation>
    <scope>NUCLEOTIDE SEQUENCE [LARGE SCALE GENOMIC DNA]</scope>
</reference>
<accession>A0A0G0PLI3</accession>
<comment type="caution">
    <text evidence="2">The sequence shown here is derived from an EMBL/GenBank/DDBJ whole genome shotgun (WGS) entry which is preliminary data.</text>
</comment>
<dbReference type="Gene3D" id="2.40.260.10">
    <property type="entry name" value="Sortase"/>
    <property type="match status" value="1"/>
</dbReference>
<keyword evidence="1" id="KW-0378">Hydrolase</keyword>
<dbReference type="SUPFAM" id="SSF63817">
    <property type="entry name" value="Sortase"/>
    <property type="match status" value="1"/>
</dbReference>
<sequence>METPKSKLSLGVSLVVLGLILILGRSPTNVATENTFANEPVKVEGFNQTSESFTNYPERIVIPGAGIDLPVKKADIVRGYWEVFDDSAGWGGGSGLPGQIGNQVIFAHARQGLFLPLKNVHLGDRVYVLAAEGWFSYIATDIKEVYPSQVEVIKPTDDETLTLYTCSGYQDTKRLIVVAKRVTE</sequence>
<proteinExistence type="predicted"/>
<dbReference type="GO" id="GO:0016787">
    <property type="term" value="F:hydrolase activity"/>
    <property type="evidence" value="ECO:0007669"/>
    <property type="project" value="UniProtKB-KW"/>
</dbReference>
<dbReference type="Pfam" id="PF04203">
    <property type="entry name" value="Sortase"/>
    <property type="match status" value="1"/>
</dbReference>
<evidence type="ECO:0000313" key="2">
    <source>
        <dbReference type="EMBL" id="KKR28773.1"/>
    </source>
</evidence>
<evidence type="ECO:0000256" key="1">
    <source>
        <dbReference type="ARBA" id="ARBA00022801"/>
    </source>
</evidence>
<protein>
    <submittedName>
        <fullName evidence="2">Sortase family protein</fullName>
    </submittedName>
</protein>
<dbReference type="InterPro" id="IPR023365">
    <property type="entry name" value="Sortase_dom-sf"/>
</dbReference>
<organism evidence="2 3">
    <name type="scientific">Candidatus Woesebacteria bacterium GW2011_GWA1_39_8</name>
    <dbReference type="NCBI Taxonomy" id="1618552"/>
    <lineage>
        <taxon>Bacteria</taxon>
        <taxon>Candidatus Woeseibacteriota</taxon>
    </lineage>
</organism>
<dbReference type="AlphaFoldDB" id="A0A0G0PLI3"/>